<feature type="compositionally biased region" description="Polar residues" evidence="1">
    <location>
        <begin position="30"/>
        <end position="58"/>
    </location>
</feature>
<feature type="region of interest" description="Disordered" evidence="1">
    <location>
        <begin position="1"/>
        <end position="107"/>
    </location>
</feature>
<reference evidence="2 3" key="1">
    <citation type="journal article" date="2018" name="Front. Plant Sci.">
        <title>Red Clover (Trifolium pratense) and Zigzag Clover (T. medium) - A Picture of Genomic Similarities and Differences.</title>
        <authorList>
            <person name="Dluhosova J."/>
            <person name="Istvanek J."/>
            <person name="Nedelnik J."/>
            <person name="Repkova J."/>
        </authorList>
    </citation>
    <scope>NUCLEOTIDE SEQUENCE [LARGE SCALE GENOMIC DNA]</scope>
    <source>
        <strain evidence="3">cv. 10/8</strain>
        <tissue evidence="2">Leaf</tissue>
    </source>
</reference>
<name>A0A392PTC8_9FABA</name>
<feature type="compositionally biased region" description="Polar residues" evidence="1">
    <location>
        <begin position="65"/>
        <end position="91"/>
    </location>
</feature>
<comment type="caution">
    <text evidence="2">The sequence shown here is derived from an EMBL/GenBank/DDBJ whole genome shotgun (WGS) entry which is preliminary data.</text>
</comment>
<dbReference type="AlphaFoldDB" id="A0A392PTC8"/>
<dbReference type="EMBL" id="LXQA010096075">
    <property type="protein sequence ID" value="MCI15348.1"/>
    <property type="molecule type" value="Genomic_DNA"/>
</dbReference>
<evidence type="ECO:0000313" key="3">
    <source>
        <dbReference type="Proteomes" id="UP000265520"/>
    </source>
</evidence>
<evidence type="ECO:0000313" key="2">
    <source>
        <dbReference type="EMBL" id="MCI15348.1"/>
    </source>
</evidence>
<sequence>MPQPVISKPLQKTTTPAPSSHPHTRHAPTLTQPLQNTSISVPSHSQTAPASSHPQTIPTYALSPDLQSGTSMDMPQDPSLDNGSQSNQHVDISSVAPENIMWGSKDPSDGRIWIRSAPGNNFEPEPTVRGAITKIFKENFLGAWSCWSAVDPTT</sequence>
<protein>
    <submittedName>
        <fullName evidence="2">Uncharacterized protein</fullName>
    </submittedName>
</protein>
<proteinExistence type="predicted"/>
<evidence type="ECO:0000256" key="1">
    <source>
        <dbReference type="SAM" id="MobiDB-lite"/>
    </source>
</evidence>
<dbReference type="Proteomes" id="UP000265520">
    <property type="component" value="Unassembled WGS sequence"/>
</dbReference>
<organism evidence="2 3">
    <name type="scientific">Trifolium medium</name>
    <dbReference type="NCBI Taxonomy" id="97028"/>
    <lineage>
        <taxon>Eukaryota</taxon>
        <taxon>Viridiplantae</taxon>
        <taxon>Streptophyta</taxon>
        <taxon>Embryophyta</taxon>
        <taxon>Tracheophyta</taxon>
        <taxon>Spermatophyta</taxon>
        <taxon>Magnoliopsida</taxon>
        <taxon>eudicotyledons</taxon>
        <taxon>Gunneridae</taxon>
        <taxon>Pentapetalae</taxon>
        <taxon>rosids</taxon>
        <taxon>fabids</taxon>
        <taxon>Fabales</taxon>
        <taxon>Fabaceae</taxon>
        <taxon>Papilionoideae</taxon>
        <taxon>50 kb inversion clade</taxon>
        <taxon>NPAAA clade</taxon>
        <taxon>Hologalegina</taxon>
        <taxon>IRL clade</taxon>
        <taxon>Trifolieae</taxon>
        <taxon>Trifolium</taxon>
    </lineage>
</organism>
<accession>A0A392PTC8</accession>
<keyword evidence="3" id="KW-1185">Reference proteome</keyword>